<keyword evidence="3" id="KW-1185">Reference proteome</keyword>
<organism evidence="2 3">
    <name type="scientific">Boletus edulis BED1</name>
    <dbReference type="NCBI Taxonomy" id="1328754"/>
    <lineage>
        <taxon>Eukaryota</taxon>
        <taxon>Fungi</taxon>
        <taxon>Dikarya</taxon>
        <taxon>Basidiomycota</taxon>
        <taxon>Agaricomycotina</taxon>
        <taxon>Agaricomycetes</taxon>
        <taxon>Agaricomycetidae</taxon>
        <taxon>Boletales</taxon>
        <taxon>Boletineae</taxon>
        <taxon>Boletaceae</taxon>
        <taxon>Boletoideae</taxon>
        <taxon>Boletus</taxon>
    </lineage>
</organism>
<proteinExistence type="predicted"/>
<accession>A0AAD4BCI2</accession>
<dbReference type="Proteomes" id="UP001194468">
    <property type="component" value="Unassembled WGS sequence"/>
</dbReference>
<reference evidence="2" key="1">
    <citation type="submission" date="2019-10" db="EMBL/GenBank/DDBJ databases">
        <authorList>
            <consortium name="DOE Joint Genome Institute"/>
            <person name="Kuo A."/>
            <person name="Miyauchi S."/>
            <person name="Kiss E."/>
            <person name="Drula E."/>
            <person name="Kohler A."/>
            <person name="Sanchez-Garcia M."/>
            <person name="Andreopoulos B."/>
            <person name="Barry K.W."/>
            <person name="Bonito G."/>
            <person name="Buee M."/>
            <person name="Carver A."/>
            <person name="Chen C."/>
            <person name="Cichocki N."/>
            <person name="Clum A."/>
            <person name="Culley D."/>
            <person name="Crous P.W."/>
            <person name="Fauchery L."/>
            <person name="Girlanda M."/>
            <person name="Hayes R."/>
            <person name="Keri Z."/>
            <person name="LaButti K."/>
            <person name="Lipzen A."/>
            <person name="Lombard V."/>
            <person name="Magnuson J."/>
            <person name="Maillard F."/>
            <person name="Morin E."/>
            <person name="Murat C."/>
            <person name="Nolan M."/>
            <person name="Ohm R."/>
            <person name="Pangilinan J."/>
            <person name="Pereira M."/>
            <person name="Perotto S."/>
            <person name="Peter M."/>
            <person name="Riley R."/>
            <person name="Sitrit Y."/>
            <person name="Stielow B."/>
            <person name="Szollosi G."/>
            <person name="Zifcakova L."/>
            <person name="Stursova M."/>
            <person name="Spatafora J.W."/>
            <person name="Tedersoo L."/>
            <person name="Vaario L.-M."/>
            <person name="Yamada A."/>
            <person name="Yan M."/>
            <person name="Wang P."/>
            <person name="Xu J."/>
            <person name="Bruns T."/>
            <person name="Baldrian P."/>
            <person name="Vilgalys R."/>
            <person name="Henrissat B."/>
            <person name="Grigoriev I.V."/>
            <person name="Hibbett D."/>
            <person name="Nagy L.G."/>
            <person name="Martin F.M."/>
        </authorList>
    </citation>
    <scope>NUCLEOTIDE SEQUENCE</scope>
    <source>
        <strain evidence="2">BED1</strain>
    </source>
</reference>
<gene>
    <name evidence="2" type="ORF">L210DRAFT_3655993</name>
</gene>
<name>A0AAD4BCI2_BOLED</name>
<protein>
    <submittedName>
        <fullName evidence="2">Uncharacterized protein</fullName>
    </submittedName>
</protein>
<feature type="compositionally biased region" description="Low complexity" evidence="1">
    <location>
        <begin position="117"/>
        <end position="131"/>
    </location>
</feature>
<comment type="caution">
    <text evidence="2">The sequence shown here is derived from an EMBL/GenBank/DDBJ whole genome shotgun (WGS) entry which is preliminary data.</text>
</comment>
<evidence type="ECO:0000313" key="2">
    <source>
        <dbReference type="EMBL" id="KAF8417739.1"/>
    </source>
</evidence>
<feature type="region of interest" description="Disordered" evidence="1">
    <location>
        <begin position="101"/>
        <end position="138"/>
    </location>
</feature>
<sequence>MYAQNPLKGGEYLKQRPFVELLSPRSRIPKAHSPPGLPKFHLATQTTVKVGPPRGVHKRQLVCAPGTNTAPTAPSMSIVHSPEVPLREPSIRHPGVIASQKTPPFHQRQNTAAKQPAQALSASMATNAAASIQPEGPKPDVTGIISAKVEELKQLHCTISIAAIETLNSLQPSSKR</sequence>
<feature type="compositionally biased region" description="Polar residues" evidence="1">
    <location>
        <begin position="101"/>
        <end position="113"/>
    </location>
</feature>
<reference evidence="2" key="2">
    <citation type="journal article" date="2020" name="Nat. Commun.">
        <title>Large-scale genome sequencing of mycorrhizal fungi provides insights into the early evolution of symbiotic traits.</title>
        <authorList>
            <person name="Miyauchi S."/>
            <person name="Kiss E."/>
            <person name="Kuo A."/>
            <person name="Drula E."/>
            <person name="Kohler A."/>
            <person name="Sanchez-Garcia M."/>
            <person name="Morin E."/>
            <person name="Andreopoulos B."/>
            <person name="Barry K.W."/>
            <person name="Bonito G."/>
            <person name="Buee M."/>
            <person name="Carver A."/>
            <person name="Chen C."/>
            <person name="Cichocki N."/>
            <person name="Clum A."/>
            <person name="Culley D."/>
            <person name="Crous P.W."/>
            <person name="Fauchery L."/>
            <person name="Girlanda M."/>
            <person name="Hayes R.D."/>
            <person name="Keri Z."/>
            <person name="LaButti K."/>
            <person name="Lipzen A."/>
            <person name="Lombard V."/>
            <person name="Magnuson J."/>
            <person name="Maillard F."/>
            <person name="Murat C."/>
            <person name="Nolan M."/>
            <person name="Ohm R.A."/>
            <person name="Pangilinan J."/>
            <person name="Pereira M.F."/>
            <person name="Perotto S."/>
            <person name="Peter M."/>
            <person name="Pfister S."/>
            <person name="Riley R."/>
            <person name="Sitrit Y."/>
            <person name="Stielow J.B."/>
            <person name="Szollosi G."/>
            <person name="Zifcakova L."/>
            <person name="Stursova M."/>
            <person name="Spatafora J.W."/>
            <person name="Tedersoo L."/>
            <person name="Vaario L.M."/>
            <person name="Yamada A."/>
            <person name="Yan M."/>
            <person name="Wang P."/>
            <person name="Xu J."/>
            <person name="Bruns T."/>
            <person name="Baldrian P."/>
            <person name="Vilgalys R."/>
            <person name="Dunand C."/>
            <person name="Henrissat B."/>
            <person name="Grigoriev I.V."/>
            <person name="Hibbett D."/>
            <person name="Nagy L.G."/>
            <person name="Martin F.M."/>
        </authorList>
    </citation>
    <scope>NUCLEOTIDE SEQUENCE</scope>
    <source>
        <strain evidence="2">BED1</strain>
    </source>
</reference>
<dbReference type="AlphaFoldDB" id="A0AAD4BCI2"/>
<dbReference type="EMBL" id="WHUW01000216">
    <property type="protein sequence ID" value="KAF8417739.1"/>
    <property type="molecule type" value="Genomic_DNA"/>
</dbReference>
<evidence type="ECO:0000256" key="1">
    <source>
        <dbReference type="SAM" id="MobiDB-lite"/>
    </source>
</evidence>
<evidence type="ECO:0000313" key="3">
    <source>
        <dbReference type="Proteomes" id="UP001194468"/>
    </source>
</evidence>